<evidence type="ECO:0000256" key="2">
    <source>
        <dbReference type="ARBA" id="ARBA00022908"/>
    </source>
</evidence>
<comment type="caution">
    <text evidence="8">The sequence shown here is derived from an EMBL/GenBank/DDBJ whole genome shotgun (WGS) entry which is preliminary data.</text>
</comment>
<dbReference type="PANTHER" id="PTHR30349">
    <property type="entry name" value="PHAGE INTEGRASE-RELATED"/>
    <property type="match status" value="1"/>
</dbReference>
<evidence type="ECO:0000313" key="8">
    <source>
        <dbReference type="EMBL" id="MDI1231649.1"/>
    </source>
</evidence>
<comment type="similarity">
    <text evidence="1">Belongs to the 'phage' integrase family.</text>
</comment>
<organism evidence="8 9">
    <name type="scientific">Candidatus Methylobacter titanis</name>
    <dbReference type="NCBI Taxonomy" id="3053457"/>
    <lineage>
        <taxon>Bacteria</taxon>
        <taxon>Pseudomonadati</taxon>
        <taxon>Pseudomonadota</taxon>
        <taxon>Gammaproteobacteria</taxon>
        <taxon>Methylococcales</taxon>
        <taxon>Methylococcaceae</taxon>
        <taxon>Methylobacter</taxon>
    </lineage>
</organism>
<evidence type="ECO:0000313" key="9">
    <source>
        <dbReference type="Proteomes" id="UP001160519"/>
    </source>
</evidence>
<protein>
    <submittedName>
        <fullName evidence="8">Site-specific integrase</fullName>
    </submittedName>
</protein>
<dbReference type="InterPro" id="IPR013762">
    <property type="entry name" value="Integrase-like_cat_sf"/>
</dbReference>
<dbReference type="PANTHER" id="PTHR30349:SF41">
    <property type="entry name" value="INTEGRASE_RECOMBINASE PROTEIN MJ0367-RELATED"/>
    <property type="match status" value="1"/>
</dbReference>
<keyword evidence="9" id="KW-1185">Reference proteome</keyword>
<evidence type="ECO:0000259" key="6">
    <source>
        <dbReference type="PROSITE" id="PS51898"/>
    </source>
</evidence>
<dbReference type="Proteomes" id="UP001160519">
    <property type="component" value="Unassembled WGS sequence"/>
</dbReference>
<dbReference type="InterPro" id="IPR010998">
    <property type="entry name" value="Integrase_recombinase_N"/>
</dbReference>
<dbReference type="AlphaFoldDB" id="A0AA43Q8F9"/>
<dbReference type="PROSITE" id="PS51900">
    <property type="entry name" value="CB"/>
    <property type="match status" value="1"/>
</dbReference>
<accession>A0AA43Q8F9</accession>
<dbReference type="SUPFAM" id="SSF56349">
    <property type="entry name" value="DNA breaking-rejoining enzymes"/>
    <property type="match status" value="1"/>
</dbReference>
<evidence type="ECO:0000256" key="5">
    <source>
        <dbReference type="PROSITE-ProRule" id="PRU01248"/>
    </source>
</evidence>
<feature type="domain" description="Core-binding (CB)" evidence="7">
    <location>
        <begin position="25"/>
        <end position="115"/>
    </location>
</feature>
<dbReference type="InterPro" id="IPR044068">
    <property type="entry name" value="CB"/>
</dbReference>
<evidence type="ECO:0000259" key="7">
    <source>
        <dbReference type="PROSITE" id="PS51900"/>
    </source>
</evidence>
<dbReference type="CDD" id="cd00397">
    <property type="entry name" value="DNA_BRE_C"/>
    <property type="match status" value="1"/>
</dbReference>
<dbReference type="EMBL" id="JAQSDF010000036">
    <property type="protein sequence ID" value="MDI1231649.1"/>
    <property type="molecule type" value="Genomic_DNA"/>
</dbReference>
<gene>
    <name evidence="8" type="ORF">PSU93_10910</name>
</gene>
<evidence type="ECO:0000256" key="4">
    <source>
        <dbReference type="ARBA" id="ARBA00023172"/>
    </source>
</evidence>
<dbReference type="InterPro" id="IPR002104">
    <property type="entry name" value="Integrase_catalytic"/>
</dbReference>
<dbReference type="PROSITE" id="PS51898">
    <property type="entry name" value="TYR_RECOMBINASE"/>
    <property type="match status" value="1"/>
</dbReference>
<dbReference type="Gene3D" id="1.10.443.10">
    <property type="entry name" value="Intergrase catalytic core"/>
    <property type="match status" value="1"/>
</dbReference>
<feature type="domain" description="Tyr recombinase" evidence="6">
    <location>
        <begin position="168"/>
        <end position="392"/>
    </location>
</feature>
<dbReference type="Gene3D" id="1.10.150.130">
    <property type="match status" value="1"/>
</dbReference>
<dbReference type="GO" id="GO:0003677">
    <property type="term" value="F:DNA binding"/>
    <property type="evidence" value="ECO:0007669"/>
    <property type="project" value="UniProtKB-UniRule"/>
</dbReference>
<keyword evidence="2" id="KW-0229">DNA integration</keyword>
<evidence type="ECO:0000256" key="3">
    <source>
        <dbReference type="ARBA" id="ARBA00023125"/>
    </source>
</evidence>
<keyword evidence="4" id="KW-0233">DNA recombination</keyword>
<name>A0AA43Q8F9_9GAMM</name>
<dbReference type="GO" id="GO:0006310">
    <property type="term" value="P:DNA recombination"/>
    <property type="evidence" value="ECO:0007669"/>
    <property type="project" value="UniProtKB-KW"/>
</dbReference>
<proteinExistence type="inferred from homology"/>
<keyword evidence="3 5" id="KW-0238">DNA-binding</keyword>
<dbReference type="InterPro" id="IPR050090">
    <property type="entry name" value="Tyrosine_recombinase_XerCD"/>
</dbReference>
<sequence>MEIELFKDPDSDMLIPFVKGTLQKEFFEFLVYRYHWPTRINSKMKAVSGSSLRNIAYDIKQLLEALSHNNVHISDVTYELHLKKLLDEQQKEYNWRNETFNSKYSRCREFFEFLTVRGISHKAVFPAKRVGKHYSNRDDDFFSHTHNEKSHDYSKDDGHKRTTITDNYTEYVISMDKYFELYKRLKKIDPVYAVMAQTMMQTCLRVGNTCQIPLSHSPLNPDWKLWPELNSLDLEFLKFHHIAKGGKLTWCYVWPATIKSIYNDYIDPFYAERKKLYNERYIKRKNTSLKQGQVILPNDILWLNENGTPVKPYMLEAAFRSTKMDIHPHCLRHTGATHLLWNYCNLKGIDPDERMAAQFHSFLQNQLGHHSIETTRYYIRTITCKRAQLVVPFALPGNREQLDKRLPEGAAEKMKMLNFFEGASVVISENQD</sequence>
<reference evidence="8" key="1">
    <citation type="submission" date="2023-01" db="EMBL/GenBank/DDBJ databases">
        <title>Biogeochemical cycle of methane in antarctic sediments.</title>
        <authorList>
            <person name="Roldan D.M."/>
            <person name="Menes R.J."/>
        </authorList>
    </citation>
    <scope>NUCLEOTIDE SEQUENCE [LARGE SCALE GENOMIC DNA]</scope>
    <source>
        <strain evidence="8">K-2018 MAG008</strain>
    </source>
</reference>
<dbReference type="GO" id="GO:0015074">
    <property type="term" value="P:DNA integration"/>
    <property type="evidence" value="ECO:0007669"/>
    <property type="project" value="UniProtKB-KW"/>
</dbReference>
<dbReference type="InterPro" id="IPR011010">
    <property type="entry name" value="DNA_brk_join_enz"/>
</dbReference>
<evidence type="ECO:0000256" key="1">
    <source>
        <dbReference type="ARBA" id="ARBA00008857"/>
    </source>
</evidence>